<feature type="domain" description="Bromo" evidence="4">
    <location>
        <begin position="918"/>
        <end position="970"/>
    </location>
</feature>
<dbReference type="SUPFAM" id="SSF47370">
    <property type="entry name" value="Bromodomain"/>
    <property type="match status" value="6"/>
</dbReference>
<feature type="region of interest" description="Disordered" evidence="3">
    <location>
        <begin position="148"/>
        <end position="208"/>
    </location>
</feature>
<feature type="compositionally biased region" description="Low complexity" evidence="3">
    <location>
        <begin position="193"/>
        <end position="203"/>
    </location>
</feature>
<feature type="domain" description="Bromo" evidence="4">
    <location>
        <begin position="231"/>
        <end position="302"/>
    </location>
</feature>
<name>A0A7S2KGZ1_9STRA</name>
<protein>
    <recommendedName>
        <fullName evidence="4">Bromo domain-containing protein</fullName>
    </recommendedName>
</protein>
<feature type="compositionally biased region" description="Low complexity" evidence="3">
    <location>
        <begin position="641"/>
        <end position="659"/>
    </location>
</feature>
<gene>
    <name evidence="5" type="ORF">SMAR0320_LOCUS1716</name>
</gene>
<dbReference type="PRINTS" id="PR00503">
    <property type="entry name" value="BROMODOMAIN"/>
</dbReference>
<feature type="compositionally biased region" description="Low complexity" evidence="3">
    <location>
        <begin position="148"/>
        <end position="158"/>
    </location>
</feature>
<evidence type="ECO:0000313" key="5">
    <source>
        <dbReference type="EMBL" id="CAD9574543.1"/>
    </source>
</evidence>
<evidence type="ECO:0000256" key="3">
    <source>
        <dbReference type="SAM" id="MobiDB-lite"/>
    </source>
</evidence>
<feature type="region of interest" description="Disordered" evidence="3">
    <location>
        <begin position="610"/>
        <end position="685"/>
    </location>
</feature>
<dbReference type="GO" id="GO:0006338">
    <property type="term" value="P:chromatin remodeling"/>
    <property type="evidence" value="ECO:0007669"/>
    <property type="project" value="TreeGrafter"/>
</dbReference>
<feature type="compositionally biased region" description="Low complexity" evidence="3">
    <location>
        <begin position="111"/>
        <end position="128"/>
    </location>
</feature>
<feature type="domain" description="Bromo" evidence="4">
    <location>
        <begin position="508"/>
        <end position="570"/>
    </location>
</feature>
<dbReference type="InterPro" id="IPR050935">
    <property type="entry name" value="Bromo_chromatin_reader"/>
</dbReference>
<sequence length="1193" mass="135527">MDPQDLANCREIHAGLMAKERNTINYLFLEPVETTYFPEYLKVIKKPMDLRTLKENLEAGKYTAKEEFYADAQLIFDNAIAFNKDRDSKFVVDLAKRMIRAFDRLKKKTEAATAKKNGGDSASTTSASTGGGTKKIKLKLKRNSSILSASSSTEEASSGTGGVAPPPNKKAKKVKLKLSLGKNASKSSESKSSRSNSPASTTPIVETVGEAPMNATRRAQCYKIVSSFKRRQPSNSKWFLKPISDPMIVKDYKEKISNPVDLGAITSKLDKNQYSTVAEFVLDLRRICSNCLQYNTTIDDSFRPIATDCLTTMEQLCKFFIGKNESPKIVYPRLVYCWEECLKVIDALLKIKNPDDGYQTAHFFLQPVSFFCGGQWPHGYLERVQKPMDYGTIVQNLITGVYDSAEKFAADCRLVTSNCRLFYEGTEDGPVFMEKVNRLEQGMAKQLAQLSSYDKSDKGAKAREKFRTKMLTIKKPEQAFLKDILRDLRATTYTDKSAKITEKATLHFENPVDTSMFTDYQKFVDTPMDLETVERKIGSDAYATPEDFEYDILTIFRNCDKYNTAKKYFHMVTLSKHTAKVFRKMFAQRLRPAERSVSITKKAPVLPSAAAGKKIVAGKKRPPSPSVEEKQPKRVSIKGPSRSSSTASKSVTSISPSAAGKVAPKTKSGGKKMAPKQSKITVTDPNAPIPMHVAIASIKESYPGRRQIKDLEGFEAECLKFLKTLMRHPWVSAERPKYIFHVPVHIIFPEIRDSYAAKIKHPMDLTTAEAKLLQGAYRTAEEFISDISLVFSNAIEFNKDGHEIGEPMSCAYYEAATHLLKYSRWLSLEVLESCIIDCTDSPIVERGSAPNWKLTKRNAEMARKEMEQTVFNELIDKTEPGDTRYSWHEQECDKLLKALMHTSDRKRMSFFIQMIFPPNYSMYISKPIAWDLCYQKLRERKYNSIGETVADLRLIFSNALKYNEKAREVDKVSAEAYDSAIHMSAKLEAAIDRMLLTVGDRIGRERIDMMNTHRQQEAEERAREEAMKLQWEKEHPGTTMEVKTKLRITHRSSYRKRPTDFDLPFFDEEDDNEESHADTISNAKALYEKQLKQRAAMRKMSLAIGISVFKRLEERATAKSWAYQMAQKTHLERIRVREEEEAIKTAKAKEDMRKPKGSLVSAALESVDRKQIKLALDLKLIKPKKHKKLLTSL</sequence>
<feature type="domain" description="Bromo" evidence="4">
    <location>
        <begin position="20"/>
        <end position="90"/>
    </location>
</feature>
<feature type="domain" description="Bromo" evidence="4">
    <location>
        <begin position="356"/>
        <end position="422"/>
    </location>
</feature>
<accession>A0A7S2KGZ1</accession>
<dbReference type="Gene3D" id="1.20.920.10">
    <property type="entry name" value="Bromodomain-like"/>
    <property type="match status" value="6"/>
</dbReference>
<dbReference type="InterPro" id="IPR036427">
    <property type="entry name" value="Bromodomain-like_sf"/>
</dbReference>
<keyword evidence="1 2" id="KW-0103">Bromodomain</keyword>
<dbReference type="GO" id="GO:0000785">
    <property type="term" value="C:chromatin"/>
    <property type="evidence" value="ECO:0007669"/>
    <property type="project" value="TreeGrafter"/>
</dbReference>
<evidence type="ECO:0000256" key="2">
    <source>
        <dbReference type="PROSITE-ProRule" id="PRU00035"/>
    </source>
</evidence>
<feature type="compositionally biased region" description="Low complexity" evidence="3">
    <location>
        <begin position="177"/>
        <end position="187"/>
    </location>
</feature>
<feature type="domain" description="Bromo" evidence="4">
    <location>
        <begin position="732"/>
        <end position="805"/>
    </location>
</feature>
<dbReference type="EMBL" id="HBGZ01002487">
    <property type="protein sequence ID" value="CAD9574543.1"/>
    <property type="molecule type" value="Transcribed_RNA"/>
</dbReference>
<feature type="region of interest" description="Disordered" evidence="3">
    <location>
        <begin position="109"/>
        <end position="135"/>
    </location>
</feature>
<dbReference type="SMART" id="SM00297">
    <property type="entry name" value="BROMO"/>
    <property type="match status" value="6"/>
</dbReference>
<dbReference type="GO" id="GO:0005634">
    <property type="term" value="C:nucleus"/>
    <property type="evidence" value="ECO:0007669"/>
    <property type="project" value="TreeGrafter"/>
</dbReference>
<dbReference type="PANTHER" id="PTHR22880">
    <property type="entry name" value="FALZ-RELATED BROMODOMAIN-CONTAINING PROTEINS"/>
    <property type="match status" value="1"/>
</dbReference>
<dbReference type="PANTHER" id="PTHR22880:SF225">
    <property type="entry name" value="BROMODOMAIN-CONTAINING PROTEIN BET-1-RELATED"/>
    <property type="match status" value="1"/>
</dbReference>
<organism evidence="5">
    <name type="scientific">Skeletonema marinoi</name>
    <dbReference type="NCBI Taxonomy" id="267567"/>
    <lineage>
        <taxon>Eukaryota</taxon>
        <taxon>Sar</taxon>
        <taxon>Stramenopiles</taxon>
        <taxon>Ochrophyta</taxon>
        <taxon>Bacillariophyta</taxon>
        <taxon>Coscinodiscophyceae</taxon>
        <taxon>Thalassiosirophycidae</taxon>
        <taxon>Thalassiosirales</taxon>
        <taxon>Skeletonemataceae</taxon>
        <taxon>Skeletonema</taxon>
        <taxon>Skeletonema marinoi-dohrnii complex</taxon>
    </lineage>
</organism>
<dbReference type="PROSITE" id="PS50014">
    <property type="entry name" value="BROMODOMAIN_2"/>
    <property type="match status" value="6"/>
</dbReference>
<evidence type="ECO:0000259" key="4">
    <source>
        <dbReference type="PROSITE" id="PS50014"/>
    </source>
</evidence>
<dbReference type="Pfam" id="PF00439">
    <property type="entry name" value="Bromodomain"/>
    <property type="match status" value="6"/>
</dbReference>
<dbReference type="InterPro" id="IPR001487">
    <property type="entry name" value="Bromodomain"/>
</dbReference>
<dbReference type="GO" id="GO:0006355">
    <property type="term" value="P:regulation of DNA-templated transcription"/>
    <property type="evidence" value="ECO:0007669"/>
    <property type="project" value="TreeGrafter"/>
</dbReference>
<dbReference type="AlphaFoldDB" id="A0A7S2KGZ1"/>
<dbReference type="CDD" id="cd04369">
    <property type="entry name" value="Bromodomain"/>
    <property type="match status" value="4"/>
</dbReference>
<evidence type="ECO:0000256" key="1">
    <source>
        <dbReference type="ARBA" id="ARBA00023117"/>
    </source>
</evidence>
<reference evidence="5" key="1">
    <citation type="submission" date="2021-01" db="EMBL/GenBank/DDBJ databases">
        <authorList>
            <person name="Corre E."/>
            <person name="Pelletier E."/>
            <person name="Niang G."/>
            <person name="Scheremetjew M."/>
            <person name="Finn R."/>
            <person name="Kale V."/>
            <person name="Holt S."/>
            <person name="Cochrane G."/>
            <person name="Meng A."/>
            <person name="Brown T."/>
            <person name="Cohen L."/>
        </authorList>
    </citation>
    <scope>NUCLEOTIDE SEQUENCE</scope>
    <source>
        <strain evidence="5">SM1012Den-03</strain>
    </source>
</reference>
<proteinExistence type="predicted"/>